<dbReference type="RefSeq" id="XP_002290134.1">
    <property type="nucleotide sequence ID" value="XM_002290098.1"/>
</dbReference>
<feature type="compositionally biased region" description="Low complexity" evidence="1">
    <location>
        <begin position="399"/>
        <end position="408"/>
    </location>
</feature>
<proteinExistence type="predicted"/>
<feature type="region of interest" description="Disordered" evidence="1">
    <location>
        <begin position="58"/>
        <end position="83"/>
    </location>
</feature>
<feature type="compositionally biased region" description="Basic and acidic residues" evidence="1">
    <location>
        <begin position="383"/>
        <end position="393"/>
    </location>
</feature>
<reference evidence="2 3" key="2">
    <citation type="journal article" date="2008" name="Nature">
        <title>The Phaeodactylum genome reveals the evolutionary history of diatom genomes.</title>
        <authorList>
            <person name="Bowler C."/>
            <person name="Allen A.E."/>
            <person name="Badger J.H."/>
            <person name="Grimwood J."/>
            <person name="Jabbari K."/>
            <person name="Kuo A."/>
            <person name="Maheswari U."/>
            <person name="Martens C."/>
            <person name="Maumus F."/>
            <person name="Otillar R.P."/>
            <person name="Rayko E."/>
            <person name="Salamov A."/>
            <person name="Vandepoele K."/>
            <person name="Beszteri B."/>
            <person name="Gruber A."/>
            <person name="Heijde M."/>
            <person name="Katinka M."/>
            <person name="Mock T."/>
            <person name="Valentin K."/>
            <person name="Verret F."/>
            <person name="Berges J.A."/>
            <person name="Brownlee C."/>
            <person name="Cadoret J.P."/>
            <person name="Chiovitti A."/>
            <person name="Choi C.J."/>
            <person name="Coesel S."/>
            <person name="De Martino A."/>
            <person name="Detter J.C."/>
            <person name="Durkin C."/>
            <person name="Falciatore A."/>
            <person name="Fournet J."/>
            <person name="Haruta M."/>
            <person name="Huysman M.J."/>
            <person name="Jenkins B.D."/>
            <person name="Jiroutova K."/>
            <person name="Jorgensen R.E."/>
            <person name="Joubert Y."/>
            <person name="Kaplan A."/>
            <person name="Kroger N."/>
            <person name="Kroth P.G."/>
            <person name="La Roche J."/>
            <person name="Lindquist E."/>
            <person name="Lommer M."/>
            <person name="Martin-Jezequel V."/>
            <person name="Lopez P.J."/>
            <person name="Lucas S."/>
            <person name="Mangogna M."/>
            <person name="McGinnis K."/>
            <person name="Medlin L.K."/>
            <person name="Montsant A."/>
            <person name="Oudot-Le Secq M.P."/>
            <person name="Napoli C."/>
            <person name="Obornik M."/>
            <person name="Parker M.S."/>
            <person name="Petit J.L."/>
            <person name="Porcel B.M."/>
            <person name="Poulsen N."/>
            <person name="Robison M."/>
            <person name="Rychlewski L."/>
            <person name="Rynearson T.A."/>
            <person name="Schmutz J."/>
            <person name="Shapiro H."/>
            <person name="Siaut M."/>
            <person name="Stanley M."/>
            <person name="Sussman M.R."/>
            <person name="Taylor A.R."/>
            <person name="Vardi A."/>
            <person name="von Dassow P."/>
            <person name="Vyverman W."/>
            <person name="Willis A."/>
            <person name="Wyrwicz L.S."/>
            <person name="Rokhsar D.S."/>
            <person name="Weissenbach J."/>
            <person name="Armbrust E.V."/>
            <person name="Green B.R."/>
            <person name="Van de Peer Y."/>
            <person name="Grigoriev I.V."/>
        </authorList>
    </citation>
    <scope>NUCLEOTIDE SEQUENCE [LARGE SCALE GENOMIC DNA]</scope>
    <source>
        <strain evidence="2 3">CCMP1335</strain>
    </source>
</reference>
<accession>B8C255</accession>
<dbReference type="EMBL" id="CM000642">
    <property type="protein sequence ID" value="EED91886.1"/>
    <property type="molecule type" value="Genomic_DNA"/>
</dbReference>
<organism evidence="2 3">
    <name type="scientific">Thalassiosira pseudonana</name>
    <name type="common">Marine diatom</name>
    <name type="synonym">Cyclotella nana</name>
    <dbReference type="NCBI Taxonomy" id="35128"/>
    <lineage>
        <taxon>Eukaryota</taxon>
        <taxon>Sar</taxon>
        <taxon>Stramenopiles</taxon>
        <taxon>Ochrophyta</taxon>
        <taxon>Bacillariophyta</taxon>
        <taxon>Coscinodiscophyceae</taxon>
        <taxon>Thalassiosirophycidae</taxon>
        <taxon>Thalassiosirales</taxon>
        <taxon>Thalassiosiraceae</taxon>
        <taxon>Thalassiosira</taxon>
    </lineage>
</organism>
<dbReference type="HOGENOM" id="CLU_557260_0_0_1"/>
<evidence type="ECO:0000313" key="3">
    <source>
        <dbReference type="Proteomes" id="UP000001449"/>
    </source>
</evidence>
<evidence type="ECO:0000313" key="2">
    <source>
        <dbReference type="EMBL" id="EED91886.1"/>
    </source>
</evidence>
<feature type="compositionally biased region" description="Low complexity" evidence="1">
    <location>
        <begin position="64"/>
        <end position="73"/>
    </location>
</feature>
<dbReference type="eggNOG" id="ENOG502RVWR">
    <property type="taxonomic scope" value="Eukaryota"/>
</dbReference>
<dbReference type="KEGG" id="tps:THAPSDRAFT_5168"/>
<keyword evidence="3" id="KW-1185">Reference proteome</keyword>
<dbReference type="Proteomes" id="UP000001449">
    <property type="component" value="Chromosome 5"/>
</dbReference>
<dbReference type="AlphaFoldDB" id="B8C255"/>
<sequence>MASTTKPAKQWPTMLSFKQTATDHHVGVTSSTDSVKLMNVSITVLSLAGVYMKESINSKKNTKKSTNTASAKKMNPPTTTTVVASFPHNVDTCSQKTIMTHVPSRPLDLPPASSSDIFKDVIHWSDSLEASAVSTFQFQRYFRKEQKGNKKNSSPIRKNKQVAKDRFVPQSCPLQLAISRNGRMFKLGTVDILVSGEESGDASVSVPVVNHDRPIAKSSKTKRGNSESTIAMIRLKGETLKYGLADNATLRVLVHASEPQLVVDDESPQANMPPVKIMINRCQSEASWEYDPRQAAVVMKEKGERLKAPSSLNPRNVKDDIDVHSYSTGTNTTGDTFSYASSYDYEDSRCSTFSSGIYTTDDTVTSEDTEELMSAVMSDSYSEDMKDRKSRSDVEDETFGTSSTGSSSASFVKKTIFPQVNKAKSFGQRFFCGFPVCVGNQEKGTMLDFVNDDATILSSGAYALQCRKHLEMTDTASFYSESSSDDSEAS</sequence>
<feature type="region of interest" description="Disordered" evidence="1">
    <location>
        <begin position="377"/>
        <end position="408"/>
    </location>
</feature>
<evidence type="ECO:0000256" key="1">
    <source>
        <dbReference type="SAM" id="MobiDB-lite"/>
    </source>
</evidence>
<dbReference type="GeneID" id="7451765"/>
<dbReference type="PaxDb" id="35128-Thaps5168"/>
<protein>
    <submittedName>
        <fullName evidence="2">Uncharacterized protein</fullName>
    </submittedName>
</protein>
<name>B8C255_THAPS</name>
<gene>
    <name evidence="2" type="ORF">THAPSDRAFT_5168</name>
</gene>
<reference evidence="2 3" key="1">
    <citation type="journal article" date="2004" name="Science">
        <title>The genome of the diatom Thalassiosira pseudonana: ecology, evolution, and metabolism.</title>
        <authorList>
            <person name="Armbrust E.V."/>
            <person name="Berges J.A."/>
            <person name="Bowler C."/>
            <person name="Green B.R."/>
            <person name="Martinez D."/>
            <person name="Putnam N.H."/>
            <person name="Zhou S."/>
            <person name="Allen A.E."/>
            <person name="Apt K.E."/>
            <person name="Bechner M."/>
            <person name="Brzezinski M.A."/>
            <person name="Chaal B.K."/>
            <person name="Chiovitti A."/>
            <person name="Davis A.K."/>
            <person name="Demarest M.S."/>
            <person name="Detter J.C."/>
            <person name="Glavina T."/>
            <person name="Goodstein D."/>
            <person name="Hadi M.Z."/>
            <person name="Hellsten U."/>
            <person name="Hildebrand M."/>
            <person name="Jenkins B.D."/>
            <person name="Jurka J."/>
            <person name="Kapitonov V.V."/>
            <person name="Kroger N."/>
            <person name="Lau W.W."/>
            <person name="Lane T.W."/>
            <person name="Larimer F.W."/>
            <person name="Lippmeier J.C."/>
            <person name="Lucas S."/>
            <person name="Medina M."/>
            <person name="Montsant A."/>
            <person name="Obornik M."/>
            <person name="Parker M.S."/>
            <person name="Palenik B."/>
            <person name="Pazour G.J."/>
            <person name="Richardson P.M."/>
            <person name="Rynearson T.A."/>
            <person name="Saito M.A."/>
            <person name="Schwartz D.C."/>
            <person name="Thamatrakoln K."/>
            <person name="Valentin K."/>
            <person name="Vardi A."/>
            <person name="Wilkerson F.P."/>
            <person name="Rokhsar D.S."/>
        </authorList>
    </citation>
    <scope>NUCLEOTIDE SEQUENCE [LARGE SCALE GENOMIC DNA]</scope>
    <source>
        <strain evidence="2 3">CCMP1335</strain>
    </source>
</reference>
<dbReference type="InParanoid" id="B8C255"/>